<evidence type="ECO:0000256" key="3">
    <source>
        <dbReference type="ARBA" id="ARBA00023125"/>
    </source>
</evidence>
<feature type="region of interest" description="Disordered" evidence="6">
    <location>
        <begin position="88"/>
        <end position="109"/>
    </location>
</feature>
<dbReference type="SUPFAM" id="SSF57701">
    <property type="entry name" value="Zn2/Cys6 DNA-binding domain"/>
    <property type="match status" value="1"/>
</dbReference>
<accession>A0A0A1UZE6</accession>
<dbReference type="HOGENOM" id="CLU_006524_7_0_1"/>
<dbReference type="EMBL" id="JELW01000003">
    <property type="protein sequence ID" value="EXV03294.1"/>
    <property type="molecule type" value="Genomic_DNA"/>
</dbReference>
<evidence type="ECO:0000313" key="8">
    <source>
        <dbReference type="EMBL" id="EXV03294.1"/>
    </source>
</evidence>
<feature type="domain" description="Zn(2)-C6 fungal-type" evidence="7">
    <location>
        <begin position="21"/>
        <end position="51"/>
    </location>
</feature>
<dbReference type="PANTHER" id="PTHR31845:SF32">
    <property type="entry name" value="MISCELLANEOUS ZN(II)2CYS6 TRANSCRIPTION FACTOR (EUROFUNG)-RELATED"/>
    <property type="match status" value="1"/>
</dbReference>
<dbReference type="AlphaFoldDB" id="A0A0A1UZE6"/>
<dbReference type="InterPro" id="IPR051089">
    <property type="entry name" value="prtT"/>
</dbReference>
<keyword evidence="5" id="KW-0539">Nucleus</keyword>
<evidence type="ECO:0000256" key="5">
    <source>
        <dbReference type="ARBA" id="ARBA00023242"/>
    </source>
</evidence>
<name>A0A0A1UZE6_9HYPO</name>
<dbReference type="GO" id="GO:0000981">
    <property type="term" value="F:DNA-binding transcription factor activity, RNA polymerase II-specific"/>
    <property type="evidence" value="ECO:0007669"/>
    <property type="project" value="InterPro"/>
</dbReference>
<evidence type="ECO:0000256" key="1">
    <source>
        <dbReference type="ARBA" id="ARBA00004123"/>
    </source>
</evidence>
<keyword evidence="3" id="KW-0238">DNA-binding</keyword>
<dbReference type="InterPro" id="IPR036864">
    <property type="entry name" value="Zn2-C6_fun-type_DNA-bd_sf"/>
</dbReference>
<evidence type="ECO:0000256" key="4">
    <source>
        <dbReference type="ARBA" id="ARBA00023163"/>
    </source>
</evidence>
<evidence type="ECO:0000313" key="9">
    <source>
        <dbReference type="Proteomes" id="UP000030151"/>
    </source>
</evidence>
<dbReference type="InterPro" id="IPR001138">
    <property type="entry name" value="Zn2Cys6_DnaBD"/>
</dbReference>
<dbReference type="Gene3D" id="4.10.240.10">
    <property type="entry name" value="Zn(2)-C6 fungal-type DNA-binding domain"/>
    <property type="match status" value="1"/>
</dbReference>
<feature type="compositionally biased region" description="Polar residues" evidence="6">
    <location>
        <begin position="96"/>
        <end position="109"/>
    </location>
</feature>
<dbReference type="OrthoDB" id="5226580at2759"/>
<evidence type="ECO:0000259" key="7">
    <source>
        <dbReference type="PROSITE" id="PS00463"/>
    </source>
</evidence>
<dbReference type="PROSITE" id="PS00463">
    <property type="entry name" value="ZN2_CY6_FUNGAL_1"/>
    <property type="match status" value="1"/>
</dbReference>
<reference evidence="8 9" key="1">
    <citation type="submission" date="2014-02" db="EMBL/GenBank/DDBJ databases">
        <title>The genome sequence of the entomopathogenic fungus Metarhizium robertsii ARSEF 2575.</title>
        <authorList>
            <person name="Giuliano Garisto Donzelli B."/>
            <person name="Roe B.A."/>
            <person name="Macmil S.L."/>
            <person name="Krasnoff S.B."/>
            <person name="Gibson D.M."/>
        </authorList>
    </citation>
    <scope>NUCLEOTIDE SEQUENCE [LARGE SCALE GENOMIC DNA]</scope>
    <source>
        <strain evidence="8 9">ARSEF 2575</strain>
    </source>
</reference>
<organism evidence="8 9">
    <name type="scientific">Metarhizium robertsii</name>
    <dbReference type="NCBI Taxonomy" id="568076"/>
    <lineage>
        <taxon>Eukaryota</taxon>
        <taxon>Fungi</taxon>
        <taxon>Dikarya</taxon>
        <taxon>Ascomycota</taxon>
        <taxon>Pezizomycotina</taxon>
        <taxon>Sordariomycetes</taxon>
        <taxon>Hypocreomycetidae</taxon>
        <taxon>Hypocreales</taxon>
        <taxon>Clavicipitaceae</taxon>
        <taxon>Metarhizium</taxon>
    </lineage>
</organism>
<proteinExistence type="predicted"/>
<evidence type="ECO:0000256" key="2">
    <source>
        <dbReference type="ARBA" id="ARBA00023015"/>
    </source>
</evidence>
<comment type="subcellular location">
    <subcellularLocation>
        <location evidence="1">Nucleus</location>
    </subcellularLocation>
</comment>
<dbReference type="GO" id="GO:0000976">
    <property type="term" value="F:transcription cis-regulatory region binding"/>
    <property type="evidence" value="ECO:0007669"/>
    <property type="project" value="TreeGrafter"/>
</dbReference>
<dbReference type="PANTHER" id="PTHR31845">
    <property type="entry name" value="FINGER DOMAIN PROTEIN, PUTATIVE-RELATED"/>
    <property type="match status" value="1"/>
</dbReference>
<keyword evidence="2" id="KW-0805">Transcription regulation</keyword>
<keyword evidence="4" id="KW-0804">Transcription</keyword>
<comment type="caution">
    <text evidence="8">The sequence shown here is derived from an EMBL/GenBank/DDBJ whole genome shotgun (WGS) entry which is preliminary data.</text>
</comment>
<sequence length="626" mass="70081">MAPTTIGKDSADGIPAGYGRSCTNCSRAKCRCILRSGGGSCERCHRLGKDCHQIDTMRKRVAKRTTSSRTAQLEEKIEDLVSMLRATHDSGPRMNHSYTPLSNTPSQPFTSRLDSLAAAATADPTRSQAQGKASLCATHECITSGLSPSRNTSILSEADRRPEPTPEEAEAYFAKFRQWLAAMPFMHIPMEMTAAALRREKPFLWTCIMNLTSMSVPQQRILREKIRREVADRLVFEGDRSMDMLQGLVAFLTWATMNAGPGMKPFLILYATLAQSIVFDMGLTRSPAEEQQSTMYFKIWSARPPPPPRVRTMEERRVVLGLWLSISISTSFIGKMETLAWTAHMDDSLAVVERENEYSSDAVLVTMVKIQLVGEEVQKLMRRKINESNQNPTYIFKPGLVSRLNEIRSQLPDRLANNRHILLLLHCTESLVHSIGLFTEQGIPESVRINSMYSCTKHAKTFYDIFFAIPASEVAGLPFAAYVEMSHIQANLYRLTTAEDKAWDKDILKSTADLLALLDKTIELFYRVDEVYPIRTDDHDGTLFTKGAKILRNLRNSWEPILAPYLREVALPTPQSQGQVVNTAINDMDEAGAHAGLIVDGVADPTAGLDLSDMTWMSDIFGPWDY</sequence>
<gene>
    <name evidence="8" type="ORF">X797_003094</name>
</gene>
<dbReference type="GO" id="GO:0008270">
    <property type="term" value="F:zinc ion binding"/>
    <property type="evidence" value="ECO:0007669"/>
    <property type="project" value="InterPro"/>
</dbReference>
<protein>
    <submittedName>
        <fullName evidence="8">Zn(2)-Cys(6) zinc finger domain protein</fullName>
    </submittedName>
</protein>
<dbReference type="Proteomes" id="UP000030151">
    <property type="component" value="Unassembled WGS sequence"/>
</dbReference>
<evidence type="ECO:0000256" key="6">
    <source>
        <dbReference type="SAM" id="MobiDB-lite"/>
    </source>
</evidence>
<dbReference type="GO" id="GO:0005634">
    <property type="term" value="C:nucleus"/>
    <property type="evidence" value="ECO:0007669"/>
    <property type="project" value="UniProtKB-SubCell"/>
</dbReference>